<dbReference type="OrthoDB" id="1081439at2"/>
<accession>A0A0C5WI28</accession>
<feature type="signal peptide" evidence="1">
    <location>
        <begin position="1"/>
        <end position="21"/>
    </location>
</feature>
<evidence type="ECO:0000256" key="1">
    <source>
        <dbReference type="SAM" id="SignalP"/>
    </source>
</evidence>
<dbReference type="KEGG" id="sze:AW14_06600"/>
<dbReference type="STRING" id="1454006.AW14_06600"/>
<proteinExistence type="predicted"/>
<dbReference type="AlphaFoldDB" id="A0A0C5WI28"/>
<evidence type="ECO:0000313" key="2">
    <source>
        <dbReference type="EMBL" id="AJR04819.1"/>
    </source>
</evidence>
<keyword evidence="3" id="KW-1185">Reference proteome</keyword>
<evidence type="ECO:0000313" key="3">
    <source>
        <dbReference type="Proteomes" id="UP000032229"/>
    </source>
</evidence>
<dbReference type="HOGENOM" id="CLU_1894779_0_0_10"/>
<sequence>MKTKNCLLIMQCLFFVGFAQQNINSIEYYFDADPGVGNATTLTVTANANINESFTLPIGNLTEGFHTLYLRAKDDANVWGLYDRRVFFVTAAALSNNATLTNMEYFFDTDPGVGNGTALTVPIIHQQKTCLILI</sequence>
<reference evidence="2 3" key="1">
    <citation type="submission" date="2014-02" db="EMBL/GenBank/DDBJ databases">
        <authorList>
            <person name="Young C.-C."/>
            <person name="Hameed A."/>
            <person name="Huang H.-C."/>
            <person name="Shahina M."/>
        </authorList>
    </citation>
    <scope>NUCLEOTIDE SEQUENCE [LARGE SCALE GENOMIC DNA]</scope>
    <source>
        <strain evidence="2 3">CC-SAMT-1</strain>
    </source>
</reference>
<dbReference type="EMBL" id="CP007202">
    <property type="protein sequence ID" value="AJR04819.1"/>
    <property type="molecule type" value="Genomic_DNA"/>
</dbReference>
<gene>
    <name evidence="2" type="ORF">AW14_06600</name>
</gene>
<protein>
    <submittedName>
        <fullName evidence="2">Uncharacterized protein</fullName>
    </submittedName>
</protein>
<organism evidence="2 3">
    <name type="scientific">Siansivirga zeaxanthinifaciens CC-SAMT-1</name>
    <dbReference type="NCBI Taxonomy" id="1454006"/>
    <lineage>
        <taxon>Bacteria</taxon>
        <taxon>Pseudomonadati</taxon>
        <taxon>Bacteroidota</taxon>
        <taxon>Flavobacteriia</taxon>
        <taxon>Flavobacteriales</taxon>
        <taxon>Flavobacteriaceae</taxon>
        <taxon>Siansivirga</taxon>
    </lineage>
</organism>
<keyword evidence="1" id="KW-0732">Signal</keyword>
<dbReference type="Proteomes" id="UP000032229">
    <property type="component" value="Chromosome"/>
</dbReference>
<name>A0A0C5WI28_9FLAO</name>
<dbReference type="RefSeq" id="WP_044638067.1">
    <property type="nucleotide sequence ID" value="NZ_CP007202.1"/>
</dbReference>
<feature type="chain" id="PRO_5002184147" evidence="1">
    <location>
        <begin position="22"/>
        <end position="134"/>
    </location>
</feature>